<reference evidence="3 4" key="1">
    <citation type="submission" date="2015-08" db="EMBL/GenBank/DDBJ databases">
        <title>Ancestral chromatin configuration constrains chromatin evolution on differentiating sex chromosomes in Drosophila.</title>
        <authorList>
            <person name="Zhou Q."/>
            <person name="Bachtrog D."/>
        </authorList>
    </citation>
    <scope>NUCLEOTIDE SEQUENCE [LARGE SCALE GENOMIC DNA]</scope>
    <source>
        <tissue evidence="3">Whole larvae</tissue>
    </source>
</reference>
<evidence type="ECO:0000259" key="2">
    <source>
        <dbReference type="Pfam" id="PF16064"/>
    </source>
</evidence>
<organism evidence="3 4">
    <name type="scientific">Drosophila busckii</name>
    <name type="common">Fruit fly</name>
    <dbReference type="NCBI Taxonomy" id="30019"/>
    <lineage>
        <taxon>Eukaryota</taxon>
        <taxon>Metazoa</taxon>
        <taxon>Ecdysozoa</taxon>
        <taxon>Arthropoda</taxon>
        <taxon>Hexapoda</taxon>
        <taxon>Insecta</taxon>
        <taxon>Pterygota</taxon>
        <taxon>Neoptera</taxon>
        <taxon>Endopterygota</taxon>
        <taxon>Diptera</taxon>
        <taxon>Brachycera</taxon>
        <taxon>Muscomorpha</taxon>
        <taxon>Ephydroidea</taxon>
        <taxon>Drosophilidae</taxon>
        <taxon>Drosophila</taxon>
    </lineage>
</organism>
<sequence length="221" mass="25532">MSKRRKTQKNIEWKDNPLEELALGDQDPFGMITSAIELAPIKLEDESDKETEPALESEPEDNESISRRLRRLETKVDQLIKMVTDQQKHIKLQPPRLGVVFNDRYPIQTLEELAILEKEIEDGKQPDIVEIIRLLIYPGGVIKQLRLLLADDLANLINIDGTFGKTPLKSFKCFFGALQDAILEQDREGLLRKAIQLQKKRFFKRKCVLKIKNRNKSKAKD</sequence>
<dbReference type="OrthoDB" id="8032802at2759"/>
<evidence type="ECO:0000313" key="3">
    <source>
        <dbReference type="EMBL" id="ALC39036.1"/>
    </source>
</evidence>
<evidence type="ECO:0000313" key="4">
    <source>
        <dbReference type="Proteomes" id="UP000494163"/>
    </source>
</evidence>
<dbReference type="EMBL" id="CP012523">
    <property type="protein sequence ID" value="ALC39036.1"/>
    <property type="molecule type" value="Genomic_DNA"/>
</dbReference>
<protein>
    <submittedName>
        <fullName evidence="3">Maker457</fullName>
    </submittedName>
</protein>
<dbReference type="OMA" id="DEIMMAI"/>
<proteinExistence type="predicted"/>
<gene>
    <name evidence="3" type="ORF">Dbus_chr2Lg1121</name>
</gene>
<dbReference type="Pfam" id="PF16064">
    <property type="entry name" value="DUF4806"/>
    <property type="match status" value="1"/>
</dbReference>
<dbReference type="InterPro" id="IPR032071">
    <property type="entry name" value="DUF4806"/>
</dbReference>
<dbReference type="AlphaFoldDB" id="A0A0M5J627"/>
<evidence type="ECO:0000256" key="1">
    <source>
        <dbReference type="SAM" id="MobiDB-lite"/>
    </source>
</evidence>
<name>A0A0M5J627_DROBS</name>
<accession>A0A0M5J627</accession>
<feature type="domain" description="DUF4806" evidence="2">
    <location>
        <begin position="103"/>
        <end position="181"/>
    </location>
</feature>
<feature type="compositionally biased region" description="Acidic residues" evidence="1">
    <location>
        <begin position="45"/>
        <end position="63"/>
    </location>
</feature>
<dbReference type="Proteomes" id="UP000494163">
    <property type="component" value="Chromosome 2L"/>
</dbReference>
<keyword evidence="4" id="KW-1185">Reference proteome</keyword>
<feature type="region of interest" description="Disordered" evidence="1">
    <location>
        <begin position="41"/>
        <end position="65"/>
    </location>
</feature>